<dbReference type="InterPro" id="IPR051313">
    <property type="entry name" value="Bact_iron-sidero_bind"/>
</dbReference>
<dbReference type="PANTHER" id="PTHR30532:SF1">
    <property type="entry name" value="IRON(3+)-HYDROXAMATE-BINDING PROTEIN FHUD"/>
    <property type="match status" value="1"/>
</dbReference>
<name>A0A0D6JL96_9EURY</name>
<dbReference type="PANTHER" id="PTHR30532">
    <property type="entry name" value="IRON III DICITRATE-BINDING PERIPLASMIC PROTEIN"/>
    <property type="match status" value="1"/>
</dbReference>
<accession>A0A0D6JL96</accession>
<dbReference type="AlphaFoldDB" id="A0A0D6JL96"/>
<dbReference type="SUPFAM" id="SSF53807">
    <property type="entry name" value="Helical backbone' metal receptor"/>
    <property type="match status" value="1"/>
</dbReference>
<reference evidence="5" key="1">
    <citation type="submission" date="2015-03" db="EMBL/GenBank/DDBJ databases">
        <authorList>
            <person name="Urmite Genomes"/>
        </authorList>
    </citation>
    <scope>NUCLEOTIDE SEQUENCE [LARGE SCALE GENOMIC DNA]</scope>
    <source>
        <strain evidence="5">Arc-Hr</strain>
    </source>
</reference>
<dbReference type="EMBL" id="CSTE01000001">
    <property type="protein sequence ID" value="CQR48687.1"/>
    <property type="molecule type" value="Genomic_DNA"/>
</dbReference>
<keyword evidence="5" id="KW-1185">Reference proteome</keyword>
<evidence type="ECO:0000256" key="2">
    <source>
        <dbReference type="ARBA" id="ARBA00022729"/>
    </source>
</evidence>
<dbReference type="Proteomes" id="UP000198902">
    <property type="component" value="Unassembled WGS sequence"/>
</dbReference>
<protein>
    <submittedName>
        <fullName evidence="4">Periplasmic binding protein</fullName>
    </submittedName>
</protein>
<keyword evidence="2" id="KW-0732">Signal</keyword>
<dbReference type="RefSeq" id="WP_089776741.1">
    <property type="nucleotide sequence ID" value="NZ_CABLRR010000001.1"/>
</dbReference>
<dbReference type="InterPro" id="IPR006311">
    <property type="entry name" value="TAT_signal"/>
</dbReference>
<sequence length="403" mass="44648">MPSDDEGREGPTRRDYVKYGGAVLGGGLLAGCSQRDSAATQTETAPSTETATAIETTTPEDAPYTVTMAPAGDVAFDAVPETWMAYYSNYGDMGIALGKLDSLQALVYRDGWPLQFYDTLPGVDVSFDGVRQLSSGTFDKEAFYELDADVHLLDPHFVGLKHDGFSATDFDEIASNVGPVVGNYIRRHGEDWHDYEYYSLYEAFEKVADVFQERERYEGLRTVHDALIADLQASLPPEGERPEIGLISSFSDFSEGSLDAYPIGAGNGKKQYQDLGIVDGFGPHIDGSYASWDYEQLLEADPDILVFPYGFASLSHSEFETRMDRLRDHPLGQRLTAVQTDRLYRGGTSYQGPIINLIQTEIVAKQFYPEQFGAWDGIETLHDEDAQLFDHQRVADIIRGAES</sequence>
<organism evidence="4 5">
    <name type="scientific">Haloferax massiliensis</name>
    <dbReference type="NCBI Taxonomy" id="1476858"/>
    <lineage>
        <taxon>Archaea</taxon>
        <taxon>Methanobacteriati</taxon>
        <taxon>Methanobacteriota</taxon>
        <taxon>Stenosarchaea group</taxon>
        <taxon>Halobacteria</taxon>
        <taxon>Halobacteriales</taxon>
        <taxon>Haloferacaceae</taxon>
        <taxon>Haloferax</taxon>
    </lineage>
</organism>
<proteinExistence type="predicted"/>
<keyword evidence="1" id="KW-0813">Transport</keyword>
<evidence type="ECO:0000256" key="1">
    <source>
        <dbReference type="ARBA" id="ARBA00022448"/>
    </source>
</evidence>
<feature type="region of interest" description="Disordered" evidence="3">
    <location>
        <begin position="34"/>
        <end position="59"/>
    </location>
</feature>
<feature type="compositionally biased region" description="Low complexity" evidence="3">
    <location>
        <begin position="38"/>
        <end position="59"/>
    </location>
</feature>
<dbReference type="Gene3D" id="3.40.50.1980">
    <property type="entry name" value="Nitrogenase molybdenum iron protein domain"/>
    <property type="match status" value="2"/>
</dbReference>
<evidence type="ECO:0000256" key="3">
    <source>
        <dbReference type="SAM" id="MobiDB-lite"/>
    </source>
</evidence>
<dbReference type="OrthoDB" id="304381at2157"/>
<evidence type="ECO:0000313" key="5">
    <source>
        <dbReference type="Proteomes" id="UP000198902"/>
    </source>
</evidence>
<dbReference type="PROSITE" id="PS51318">
    <property type="entry name" value="TAT"/>
    <property type="match status" value="1"/>
</dbReference>
<gene>
    <name evidence="4" type="ORF">BN996_00134</name>
</gene>
<evidence type="ECO:0000313" key="4">
    <source>
        <dbReference type="EMBL" id="CQR48687.1"/>
    </source>
</evidence>